<accession>A0ABS7ZAG0</accession>
<feature type="region of interest" description="Disordered" evidence="2">
    <location>
        <begin position="1"/>
        <end position="29"/>
    </location>
</feature>
<dbReference type="PANTHER" id="PTHR30137:SF6">
    <property type="entry name" value="LUCIFERASE-LIKE MONOOXYGENASE"/>
    <property type="match status" value="1"/>
</dbReference>
<keyword evidence="5" id="KW-1185">Reference proteome</keyword>
<evidence type="ECO:0000313" key="5">
    <source>
        <dbReference type="Proteomes" id="UP001319870"/>
    </source>
</evidence>
<dbReference type="InterPro" id="IPR019949">
    <property type="entry name" value="CmoO-like"/>
</dbReference>
<dbReference type="InterPro" id="IPR050766">
    <property type="entry name" value="Bact_Lucif_Oxidored"/>
</dbReference>
<dbReference type="RefSeq" id="WP_225563770.1">
    <property type="nucleotide sequence ID" value="NZ_JAIXCQ010000001.1"/>
</dbReference>
<organism evidence="4 5">
    <name type="scientific">Isoptericola luteus</name>
    <dbReference type="NCBI Taxonomy" id="2879484"/>
    <lineage>
        <taxon>Bacteria</taxon>
        <taxon>Bacillati</taxon>
        <taxon>Actinomycetota</taxon>
        <taxon>Actinomycetes</taxon>
        <taxon>Micrococcales</taxon>
        <taxon>Promicromonosporaceae</taxon>
        <taxon>Isoptericola</taxon>
    </lineage>
</organism>
<dbReference type="SUPFAM" id="SSF51679">
    <property type="entry name" value="Bacterial luciferase-like"/>
    <property type="match status" value="1"/>
</dbReference>
<proteinExistence type="predicted"/>
<evidence type="ECO:0000256" key="2">
    <source>
        <dbReference type="SAM" id="MobiDB-lite"/>
    </source>
</evidence>
<dbReference type="Proteomes" id="UP001319870">
    <property type="component" value="Unassembled WGS sequence"/>
</dbReference>
<dbReference type="InterPro" id="IPR011251">
    <property type="entry name" value="Luciferase-like_dom"/>
</dbReference>
<dbReference type="Gene3D" id="3.20.20.30">
    <property type="entry name" value="Luciferase-like domain"/>
    <property type="match status" value="1"/>
</dbReference>
<dbReference type="EMBL" id="JAIXCQ010000001">
    <property type="protein sequence ID" value="MCA5892052.1"/>
    <property type="molecule type" value="Genomic_DNA"/>
</dbReference>
<evidence type="ECO:0000256" key="1">
    <source>
        <dbReference type="ARBA" id="ARBA00007789"/>
    </source>
</evidence>
<evidence type="ECO:0000313" key="4">
    <source>
        <dbReference type="EMBL" id="MCA5892052.1"/>
    </source>
</evidence>
<dbReference type="NCBIfam" id="TIGR03558">
    <property type="entry name" value="oxido_grp_1"/>
    <property type="match status" value="1"/>
</dbReference>
<protein>
    <submittedName>
        <fullName evidence="4">LLM class flavin-dependent oxidoreductase</fullName>
    </submittedName>
</protein>
<comment type="caution">
    <text evidence="4">The sequence shown here is derived from an EMBL/GenBank/DDBJ whole genome shotgun (WGS) entry which is preliminary data.</text>
</comment>
<comment type="similarity">
    <text evidence="1">To bacterial alkanal monooxygenase alpha and beta chains.</text>
</comment>
<feature type="domain" description="Luciferase-like" evidence="3">
    <location>
        <begin position="36"/>
        <end position="340"/>
    </location>
</feature>
<dbReference type="Pfam" id="PF00296">
    <property type="entry name" value="Bac_luciferase"/>
    <property type="match status" value="1"/>
</dbReference>
<dbReference type="CDD" id="cd00347">
    <property type="entry name" value="Flavin_utilizing_monoxygenases"/>
    <property type="match status" value="1"/>
</dbReference>
<evidence type="ECO:0000259" key="3">
    <source>
        <dbReference type="Pfam" id="PF00296"/>
    </source>
</evidence>
<name>A0ABS7ZAG0_9MICO</name>
<reference evidence="4 5" key="1">
    <citation type="submission" date="2021-09" db="EMBL/GenBank/DDBJ databases">
        <title>Isoptericola luteus sp. nov., a novel bacterium isolated from Harbin, the capital city of Heilongjiang province.</title>
        <authorList>
            <person name="Li J."/>
        </authorList>
    </citation>
    <scope>NUCLEOTIDE SEQUENCE [LARGE SCALE GENOMIC DNA]</scope>
    <source>
        <strain evidence="4 5">NEAU-Y5</strain>
    </source>
</reference>
<sequence length="375" mass="39140">MNTDGSASQPTSPTAPAATTGIPTGATGATTPRLSVLDLVPVRTGQSSAQALASSLALARRADELGFERYWFAEHHNMAAVAASTPPVMIAAAAAVTERIRVGSGGVMLPNHAPLVVAEQFAALEALAPGRIDLGIGRAPGSDPVVTALLRASGPTSDVERFPQHVRDILALMRPEGAALRLGDGNVYDVHATPAADAAPTVWLLGSSDYSARLAAELGLPYVFANHFSGAGIEQVLALYRDGYRPSEAHPEPRTFLTVNAVVAPTAVEAYERALPQLRSMARLRTGKPMGRAETVEAAAAEPLDAMGEQIVADMRARWIIGEPHQAAAQIRDLAARHGADEVMVVPVAGTYDAEPLDATPGRVQTLELLADALA</sequence>
<dbReference type="InterPro" id="IPR036661">
    <property type="entry name" value="Luciferase-like_sf"/>
</dbReference>
<gene>
    <name evidence="4" type="ORF">LEP48_01635</name>
</gene>
<dbReference type="PANTHER" id="PTHR30137">
    <property type="entry name" value="LUCIFERASE-LIKE MONOOXYGENASE"/>
    <property type="match status" value="1"/>
</dbReference>